<organism evidence="4 5">
    <name type="scientific">Echinicola arenosa</name>
    <dbReference type="NCBI Taxonomy" id="2774144"/>
    <lineage>
        <taxon>Bacteria</taxon>
        <taxon>Pseudomonadati</taxon>
        <taxon>Bacteroidota</taxon>
        <taxon>Cytophagia</taxon>
        <taxon>Cytophagales</taxon>
        <taxon>Cyclobacteriaceae</taxon>
        <taxon>Echinicola</taxon>
    </lineage>
</organism>
<comment type="caution">
    <text evidence="4">The sequence shown here is derived from an EMBL/GenBank/DDBJ whole genome shotgun (WGS) entry which is preliminary data.</text>
</comment>
<comment type="subcellular location">
    <subcellularLocation>
        <location evidence="1">Membrane</location>
    </subcellularLocation>
</comment>
<evidence type="ECO:0000259" key="3">
    <source>
        <dbReference type="Pfam" id="PF01103"/>
    </source>
</evidence>
<dbReference type="EMBL" id="JACYTQ010000001">
    <property type="protein sequence ID" value="MBD8487770.1"/>
    <property type="molecule type" value="Genomic_DNA"/>
</dbReference>
<feature type="domain" description="Bacterial surface antigen (D15)" evidence="3">
    <location>
        <begin position="81"/>
        <end position="235"/>
    </location>
</feature>
<dbReference type="InterPro" id="IPR000184">
    <property type="entry name" value="Bac_surfAg_D15"/>
</dbReference>
<accession>A0ABR9AFY1</accession>
<protein>
    <submittedName>
        <fullName evidence="4">BamA/TamA family outer membrane protein</fullName>
    </submittedName>
</protein>
<evidence type="ECO:0000256" key="1">
    <source>
        <dbReference type="ARBA" id="ARBA00004370"/>
    </source>
</evidence>
<dbReference type="Gene3D" id="2.40.160.50">
    <property type="entry name" value="membrane protein fhac: a member of the omp85/tpsb transporter family"/>
    <property type="match status" value="1"/>
</dbReference>
<evidence type="ECO:0000313" key="4">
    <source>
        <dbReference type="EMBL" id="MBD8487770.1"/>
    </source>
</evidence>
<dbReference type="RefSeq" id="WP_192008248.1">
    <property type="nucleotide sequence ID" value="NZ_JACYTQ010000001.1"/>
</dbReference>
<evidence type="ECO:0000256" key="2">
    <source>
        <dbReference type="ARBA" id="ARBA00023136"/>
    </source>
</evidence>
<name>A0ABR9AFY1_9BACT</name>
<dbReference type="Pfam" id="PF01103">
    <property type="entry name" value="Omp85"/>
    <property type="match status" value="1"/>
</dbReference>
<reference evidence="4 5" key="1">
    <citation type="submission" date="2020-09" db="EMBL/GenBank/DDBJ databases">
        <title>Echinicola sp. CAU 1574 isolated from sand of Sido Beach.</title>
        <authorList>
            <person name="Kim W."/>
        </authorList>
    </citation>
    <scope>NUCLEOTIDE SEQUENCE [LARGE SCALE GENOMIC DNA]</scope>
    <source>
        <strain evidence="4 5">CAU 1574</strain>
    </source>
</reference>
<keyword evidence="2" id="KW-0472">Membrane</keyword>
<evidence type="ECO:0000313" key="5">
    <source>
        <dbReference type="Proteomes" id="UP000647133"/>
    </source>
</evidence>
<keyword evidence="5" id="KW-1185">Reference proteome</keyword>
<sequence>MKPYFKDSLDGQFDLSDWVINAHGFVPFPSLITEPAVGGFGGLLGLAFLTPVAGAPPNITAGFGGYTANNSWILGGIQTKNITNKGLKLRYGLFYYHINISLYREVPLIGEKEFAFTFKSLPVFIEATKKIGDSDFSVGLNYRFSSVKVNPHFESIPESIQPEDFKGNISKLSPVLIYDTRDNVFSPNKGTMSRVMFSVSNEFIFSDFNYTELEAGLYKYLPINPKWVMGIRAEYQQVFNDPPFYELPSVNLRGVPAARYQNNQITTTEMENRFDLNQRWSIMAFGGLAKAFDGFQEFGDEKLVYNVGTGFRYLLARKFGLRMGVDVAKGPDSWGYYIVFGSNWLR</sequence>
<dbReference type="Proteomes" id="UP000647133">
    <property type="component" value="Unassembled WGS sequence"/>
</dbReference>
<proteinExistence type="predicted"/>
<gene>
    <name evidence="4" type="ORF">IFO69_03310</name>
</gene>